<accession>A0ABV7YCH4</accession>
<keyword evidence="2" id="KW-1133">Transmembrane helix</keyword>
<dbReference type="Proteomes" id="UP001595699">
    <property type="component" value="Unassembled WGS sequence"/>
</dbReference>
<evidence type="ECO:0000256" key="2">
    <source>
        <dbReference type="SAM" id="Phobius"/>
    </source>
</evidence>
<comment type="caution">
    <text evidence="3">The sequence shown here is derived from an EMBL/GenBank/DDBJ whole genome shotgun (WGS) entry which is preliminary data.</text>
</comment>
<dbReference type="EMBL" id="JBHRZH010000011">
    <property type="protein sequence ID" value="MFC3761873.1"/>
    <property type="molecule type" value="Genomic_DNA"/>
</dbReference>
<evidence type="ECO:0000313" key="3">
    <source>
        <dbReference type="EMBL" id="MFC3761873.1"/>
    </source>
</evidence>
<name>A0ABV7YCH4_9ACTN</name>
<dbReference type="RefSeq" id="WP_205123378.1">
    <property type="nucleotide sequence ID" value="NZ_JAFBCM010000001.1"/>
</dbReference>
<proteinExistence type="predicted"/>
<keyword evidence="2" id="KW-0812">Transmembrane</keyword>
<organism evidence="3 4">
    <name type="scientific">Tenggerimyces flavus</name>
    <dbReference type="NCBI Taxonomy" id="1708749"/>
    <lineage>
        <taxon>Bacteria</taxon>
        <taxon>Bacillati</taxon>
        <taxon>Actinomycetota</taxon>
        <taxon>Actinomycetes</taxon>
        <taxon>Propionibacteriales</taxon>
        <taxon>Nocardioidaceae</taxon>
        <taxon>Tenggerimyces</taxon>
    </lineage>
</organism>
<feature type="region of interest" description="Disordered" evidence="1">
    <location>
        <begin position="1"/>
        <end position="60"/>
    </location>
</feature>
<keyword evidence="4" id="KW-1185">Reference proteome</keyword>
<evidence type="ECO:0000256" key="1">
    <source>
        <dbReference type="SAM" id="MobiDB-lite"/>
    </source>
</evidence>
<evidence type="ECO:0000313" key="4">
    <source>
        <dbReference type="Proteomes" id="UP001595699"/>
    </source>
</evidence>
<reference evidence="4" key="1">
    <citation type="journal article" date="2019" name="Int. J. Syst. Evol. Microbiol.">
        <title>The Global Catalogue of Microorganisms (GCM) 10K type strain sequencing project: providing services to taxonomists for standard genome sequencing and annotation.</title>
        <authorList>
            <consortium name="The Broad Institute Genomics Platform"/>
            <consortium name="The Broad Institute Genome Sequencing Center for Infectious Disease"/>
            <person name="Wu L."/>
            <person name="Ma J."/>
        </authorList>
    </citation>
    <scope>NUCLEOTIDE SEQUENCE [LARGE SCALE GENOMIC DNA]</scope>
    <source>
        <strain evidence="4">CGMCC 4.7241</strain>
    </source>
</reference>
<keyword evidence="2" id="KW-0472">Membrane</keyword>
<feature type="transmembrane region" description="Helical" evidence="2">
    <location>
        <begin position="137"/>
        <end position="158"/>
    </location>
</feature>
<sequence length="198" mass="21797">MGVHIDQAGQDRPTFDIDGQRIGGRSASTFLRDDPPVLNKNHPPITRSGPGGVEHPGMGQPELLHPSSIYRWRGVNNGRQLTASISVASRCDEPLAIVPSASWVDDSRQRRKKRRLTMTDLRTETPTPTGIQPLAPYAWRILVAAVATMFASSVYYILFGDVYQDLRGGAELSTELWPIAAQLDDRFQGVWFGVVSVG</sequence>
<gene>
    <name evidence="3" type="ORF">ACFOUW_13605</name>
</gene>
<evidence type="ECO:0008006" key="5">
    <source>
        <dbReference type="Google" id="ProtNLM"/>
    </source>
</evidence>
<protein>
    <recommendedName>
        <fullName evidence="5">MFS transporter</fullName>
    </recommendedName>
</protein>